<dbReference type="InterPro" id="IPR045746">
    <property type="entry name" value="ACT14924-like_Acyltransf_dom"/>
</dbReference>
<dbReference type="GO" id="GO:0016746">
    <property type="term" value="F:acyltransferase activity"/>
    <property type="evidence" value="ECO:0007669"/>
    <property type="project" value="InterPro"/>
</dbReference>
<dbReference type="SUPFAM" id="SSF69593">
    <property type="entry name" value="Glycerol-3-phosphate (1)-acyltransferase"/>
    <property type="match status" value="1"/>
</dbReference>
<evidence type="ECO:0000313" key="3">
    <source>
        <dbReference type="EMBL" id="EAR10716.1"/>
    </source>
</evidence>
<dbReference type="EMBL" id="AAOE01000003">
    <property type="protein sequence ID" value="EAR10716.1"/>
    <property type="molecule type" value="Genomic_DNA"/>
</dbReference>
<reference evidence="3 4" key="1">
    <citation type="submission" date="2006-02" db="EMBL/GenBank/DDBJ databases">
        <authorList>
            <person name="Pinhassi J."/>
            <person name="Pedros-Alio C."/>
            <person name="Ferriera S."/>
            <person name="Johnson J."/>
            <person name="Kravitz S."/>
            <person name="Halpern A."/>
            <person name="Remington K."/>
            <person name="Beeson K."/>
            <person name="Tran B."/>
            <person name="Rogers Y.-H."/>
            <person name="Friedman R."/>
            <person name="Venter J.C."/>
        </authorList>
    </citation>
    <scope>NUCLEOTIDE SEQUENCE [LARGE SCALE GENOMIC DNA]</scope>
    <source>
        <strain evidence="3 4">MED297</strain>
    </source>
</reference>
<evidence type="ECO:0000259" key="2">
    <source>
        <dbReference type="Pfam" id="PF01553"/>
    </source>
</evidence>
<sequence length="265" mass="30565">MLLENWPKSVRVILFRILGLTWILNLLAHMQKDHPSTHELLNRIFNRNQFDVRVFNEERLPKEGGCVIAINHPHGFFDGLGAVWLGSKHGNDCRIIGRHFISVFKPIRRLFLFIKIDAERRSDQGAQITEQSSEFVRNGGRLGISSAGRLSLSNPVWKPAEDLPWKTGTVRIATAAEAPIVLVYVDVRHSTWRQIGQRIHPVVRALAQVWSYRFFRTQKLHMHILDVVHPDQLPQGDVREQTQWLQAHFDKLSADISTGRQRRTT</sequence>
<name>A4BBA3_9GAMM</name>
<dbReference type="Pfam" id="PF01553">
    <property type="entry name" value="Acyltransferase"/>
    <property type="match status" value="1"/>
</dbReference>
<comment type="caution">
    <text evidence="3">The sequence shown here is derived from an EMBL/GenBank/DDBJ whole genome shotgun (WGS) entry which is preliminary data.</text>
</comment>
<protein>
    <submittedName>
        <fullName evidence="3">Putative hemolysin</fullName>
    </submittedName>
</protein>
<feature type="transmembrane region" description="Helical" evidence="1">
    <location>
        <begin position="12"/>
        <end position="30"/>
    </location>
</feature>
<dbReference type="InterPro" id="IPR002123">
    <property type="entry name" value="Plipid/glycerol_acylTrfase"/>
</dbReference>
<evidence type="ECO:0000256" key="1">
    <source>
        <dbReference type="SAM" id="Phobius"/>
    </source>
</evidence>
<evidence type="ECO:0000313" key="4">
    <source>
        <dbReference type="Proteomes" id="UP000005953"/>
    </source>
</evidence>
<keyword evidence="1" id="KW-1133">Transmembrane helix</keyword>
<gene>
    <name evidence="3" type="ORF">MED297_11890</name>
</gene>
<keyword evidence="4" id="KW-1185">Reference proteome</keyword>
<dbReference type="HOGENOM" id="CLU_1049193_0_0_6"/>
<feature type="domain" description="Phospholipid/glycerol acyltransferase" evidence="2">
    <location>
        <begin position="52"/>
        <end position="184"/>
    </location>
</feature>
<organism evidence="3 4">
    <name type="scientific">Reinekea blandensis MED297</name>
    <dbReference type="NCBI Taxonomy" id="314283"/>
    <lineage>
        <taxon>Bacteria</taxon>
        <taxon>Pseudomonadati</taxon>
        <taxon>Pseudomonadota</taxon>
        <taxon>Gammaproteobacteria</taxon>
        <taxon>Oceanospirillales</taxon>
        <taxon>Saccharospirillaceae</taxon>
        <taxon>Reinekea</taxon>
    </lineage>
</organism>
<keyword evidence="1" id="KW-0812">Transmembrane</keyword>
<proteinExistence type="predicted"/>
<dbReference type="AlphaFoldDB" id="A4BBA3"/>
<dbReference type="CDD" id="cd07986">
    <property type="entry name" value="LPLAT_ACT14924-like"/>
    <property type="match status" value="1"/>
</dbReference>
<dbReference type="Proteomes" id="UP000005953">
    <property type="component" value="Unassembled WGS sequence"/>
</dbReference>
<dbReference type="STRING" id="314283.MED297_11890"/>
<keyword evidence="1" id="KW-0472">Membrane</keyword>
<accession>A4BBA3</accession>